<organism evidence="5 6">
    <name type="scientific">Paraflavitalea soli</name>
    <dbReference type="NCBI Taxonomy" id="2315862"/>
    <lineage>
        <taxon>Bacteria</taxon>
        <taxon>Pseudomonadati</taxon>
        <taxon>Bacteroidota</taxon>
        <taxon>Chitinophagia</taxon>
        <taxon>Chitinophagales</taxon>
        <taxon>Chitinophagaceae</taxon>
        <taxon>Paraflavitalea</taxon>
    </lineage>
</organism>
<feature type="domain" description="HTH araC/xylS-type" evidence="4">
    <location>
        <begin position="149"/>
        <end position="254"/>
    </location>
</feature>
<dbReference type="Gene3D" id="1.10.10.60">
    <property type="entry name" value="Homeodomain-like"/>
    <property type="match status" value="1"/>
</dbReference>
<keyword evidence="3" id="KW-0804">Transcription</keyword>
<dbReference type="EMBL" id="CP032157">
    <property type="protein sequence ID" value="AXY78316.1"/>
    <property type="molecule type" value="Genomic_DNA"/>
</dbReference>
<proteinExistence type="predicted"/>
<dbReference type="OrthoDB" id="323290at2"/>
<dbReference type="Pfam" id="PF12833">
    <property type="entry name" value="HTH_18"/>
    <property type="match status" value="1"/>
</dbReference>
<dbReference type="SMART" id="SM00342">
    <property type="entry name" value="HTH_ARAC"/>
    <property type="match status" value="1"/>
</dbReference>
<evidence type="ECO:0000256" key="2">
    <source>
        <dbReference type="ARBA" id="ARBA00023125"/>
    </source>
</evidence>
<dbReference type="AlphaFoldDB" id="A0A3B7MZ20"/>
<keyword evidence="1" id="KW-0805">Transcription regulation</keyword>
<dbReference type="InterPro" id="IPR046532">
    <property type="entry name" value="DUF6597"/>
</dbReference>
<dbReference type="GO" id="GO:0003700">
    <property type="term" value="F:DNA-binding transcription factor activity"/>
    <property type="evidence" value="ECO:0007669"/>
    <property type="project" value="InterPro"/>
</dbReference>
<keyword evidence="2" id="KW-0238">DNA-binding</keyword>
<reference evidence="5 6" key="1">
    <citation type="submission" date="2018-09" db="EMBL/GenBank/DDBJ databases">
        <title>Genome sequencing of strain 6GH32-13.</title>
        <authorList>
            <person name="Weon H.-Y."/>
            <person name="Heo J."/>
            <person name="Kwon S.-W."/>
        </authorList>
    </citation>
    <scope>NUCLEOTIDE SEQUENCE [LARGE SCALE GENOMIC DNA]</scope>
    <source>
        <strain evidence="5 6">5GH32-13</strain>
    </source>
</reference>
<keyword evidence="6" id="KW-1185">Reference proteome</keyword>
<name>A0A3B7MZ20_9BACT</name>
<dbReference type="InterPro" id="IPR018060">
    <property type="entry name" value="HTH_AraC"/>
</dbReference>
<evidence type="ECO:0000256" key="3">
    <source>
        <dbReference type="ARBA" id="ARBA00023163"/>
    </source>
</evidence>
<dbReference type="InterPro" id="IPR050204">
    <property type="entry name" value="AraC_XylS_family_regulators"/>
</dbReference>
<dbReference type="KEGG" id="pseg:D3H65_31890"/>
<gene>
    <name evidence="5" type="ORF">D3H65_31890</name>
</gene>
<accession>A0A3B7MZ20</accession>
<protein>
    <submittedName>
        <fullName evidence="5">AraC family transcriptional regulator</fullName>
    </submittedName>
</protein>
<dbReference type="PANTHER" id="PTHR46796:SF13">
    <property type="entry name" value="HTH-TYPE TRANSCRIPTIONAL ACTIVATOR RHAS"/>
    <property type="match status" value="1"/>
</dbReference>
<sequence length="284" mass="31958">MKGITIIPPPPHLSRHVRSFWYAGPSTQQQHYQVLADGAPGLIFQHNNGHSGITWQGVHKLPLAFVYGQATVPGNNIMEAGTSCLGIHFRPHVWKSLFQVDASEVTNTLIELDNLSGLRITEQLLNTADPLQIAKLLGDCLWQNIVRKQQEDAIITNSVHEIAAHITVVHSSELSGKYNLSQRQYQRRFKQHMGVSPETYIRILKFQHALQAINRRSFSKLSDIGYELGFADQSHFIREFRLFSGYTPKDLLQQQQPVPVESMTASLETGHPGIPSTRLLICPQ</sequence>
<dbReference type="SUPFAM" id="SSF46689">
    <property type="entry name" value="Homeodomain-like"/>
    <property type="match status" value="1"/>
</dbReference>
<dbReference type="PANTHER" id="PTHR46796">
    <property type="entry name" value="HTH-TYPE TRANSCRIPTIONAL ACTIVATOR RHAS-RELATED"/>
    <property type="match status" value="1"/>
</dbReference>
<evidence type="ECO:0000313" key="5">
    <source>
        <dbReference type="EMBL" id="AXY78316.1"/>
    </source>
</evidence>
<dbReference type="InterPro" id="IPR009057">
    <property type="entry name" value="Homeodomain-like_sf"/>
</dbReference>
<dbReference type="RefSeq" id="WP_119054188.1">
    <property type="nucleotide sequence ID" value="NZ_CP032157.1"/>
</dbReference>
<evidence type="ECO:0000313" key="6">
    <source>
        <dbReference type="Proteomes" id="UP000263900"/>
    </source>
</evidence>
<dbReference type="PROSITE" id="PS01124">
    <property type="entry name" value="HTH_ARAC_FAMILY_2"/>
    <property type="match status" value="1"/>
</dbReference>
<evidence type="ECO:0000256" key="1">
    <source>
        <dbReference type="ARBA" id="ARBA00023015"/>
    </source>
</evidence>
<dbReference type="GO" id="GO:0043565">
    <property type="term" value="F:sequence-specific DNA binding"/>
    <property type="evidence" value="ECO:0007669"/>
    <property type="project" value="InterPro"/>
</dbReference>
<dbReference type="Pfam" id="PF20240">
    <property type="entry name" value="DUF6597"/>
    <property type="match status" value="1"/>
</dbReference>
<dbReference type="Proteomes" id="UP000263900">
    <property type="component" value="Chromosome"/>
</dbReference>
<evidence type="ECO:0000259" key="4">
    <source>
        <dbReference type="PROSITE" id="PS01124"/>
    </source>
</evidence>